<dbReference type="PANTHER" id="PTHR37937:SF1">
    <property type="entry name" value="CONJUGATIVE TRANSFER: DNA TRANSPORT"/>
    <property type="match status" value="1"/>
</dbReference>
<gene>
    <name evidence="9" type="ORF">CE91St30_01720</name>
</gene>
<accession>A0ABN6MB67</accession>
<dbReference type="CDD" id="cd01127">
    <property type="entry name" value="TrwB_TraG_TraD_VirD4"/>
    <property type="match status" value="1"/>
</dbReference>
<feature type="signal peptide" evidence="7">
    <location>
        <begin position="1"/>
        <end position="31"/>
    </location>
</feature>
<dbReference type="InterPro" id="IPR027417">
    <property type="entry name" value="P-loop_NTPase"/>
</dbReference>
<evidence type="ECO:0000256" key="2">
    <source>
        <dbReference type="ARBA" id="ARBA00022475"/>
    </source>
</evidence>
<evidence type="ECO:0000256" key="3">
    <source>
        <dbReference type="ARBA" id="ARBA00022692"/>
    </source>
</evidence>
<evidence type="ECO:0000256" key="5">
    <source>
        <dbReference type="ARBA" id="ARBA00023136"/>
    </source>
</evidence>
<feature type="region of interest" description="Disordered" evidence="6">
    <location>
        <begin position="675"/>
        <end position="697"/>
    </location>
</feature>
<evidence type="ECO:0000256" key="7">
    <source>
        <dbReference type="SAM" id="SignalP"/>
    </source>
</evidence>
<evidence type="ECO:0000256" key="6">
    <source>
        <dbReference type="SAM" id="MobiDB-lite"/>
    </source>
</evidence>
<dbReference type="Pfam" id="PF12696">
    <property type="entry name" value="TraG-D_C"/>
    <property type="match status" value="1"/>
</dbReference>
<dbReference type="Gene3D" id="3.40.50.300">
    <property type="entry name" value="P-loop containing nucleotide triphosphate hydrolases"/>
    <property type="match status" value="1"/>
</dbReference>
<evidence type="ECO:0000256" key="1">
    <source>
        <dbReference type="ARBA" id="ARBA00004651"/>
    </source>
</evidence>
<sequence length="1002" mass="109361">MAARKAAFQRLAGFAVLAGVAALVSLSAARATSHFLEFDSDVLQGAVAGLPSLWSAIASAPLDVDWGSQTVKVAAAIGAALPVLLALLSMSKGMKLENEDTGREHGDDRFATAREMRSLVDSKMRANNIFYTAHAGLPIAARNGRTKKILYGRNLNMVCYGISGLGKTFNVSLVSLLQSVGDALPERAYGLQNVPAHLRCTAAWRIAAIVLRPLTSRMASALQRISKLAAALVARLSARFRLLFQKKPATKDRRSGVSADLRRKLTDRSERRSRRAAARSLIGEGFDIVDTDPKGNNVRDCGWMFEKAGADVKVFNTVDFRDGLHYNPFAYIPERYIDLKPASAIEVAVSGTFECGGEKSDIMVGGAKGRKLAAGAGAVTSSPGGVKLTASLGLETTCDSLDDVPFTSKSSEQLAEELRSTDPGDPGFETLRRQLDLKWLEKETGGFCVSRPPADGKGYRTDEPRVDRRAGSGCAKLAQAVKTISFRHSEGAIEAEFGNYGPCPVDADIRFDLDPALEAVSYSTNIACEPGFESSVELLDGGALVWRIRSASGSTPSWIGSKFKIRIECRVKAFCVPDGIALTKTIDTLAANLRRTDAASAGSNDPFWEDTKRLCLMSLAAFLFEAYDERERTIPSLMKLLDAALPDSGSPAEKSPLEVLMETWEYGRVYQSAEPQRSGSRGTLRGGRWVPAETPPHGRSESVALHCFRAFTSGAEETVRSVIVTCQAALVNLVADDVKDLLSYDELALDTLGDPGQKQALFIVTSDTDSPFDFLTALVIQQAIDLLMEKAYRRYGGRLPRHVRFELDEAANLGKIPILVRAMAVVRSRNVSIALYLQSKAQLALVYGDKEAEVITDNCSTMLFLGAQTKDTLEEVSERVGKETVYSRTFQRNFGEAGITRGSGESIQSTERAVRSTTQLSRLSTGKLLCFIHSCYPILDDKYQTYKHPLYAYVNPESGRTWLQPPCAFSERFDFREYARRRRGDSIAKPVNQMPEGISKER</sequence>
<proteinExistence type="predicted"/>
<feature type="compositionally biased region" description="Low complexity" evidence="6">
    <location>
        <begin position="677"/>
        <end position="688"/>
    </location>
</feature>
<protein>
    <recommendedName>
        <fullName evidence="8">TraD/TraG TraM recognition site domain-containing protein</fullName>
    </recommendedName>
</protein>
<dbReference type="RefSeq" id="WP_244411366.1">
    <property type="nucleotide sequence ID" value="NZ_AP025564.1"/>
</dbReference>
<dbReference type="InterPro" id="IPR051539">
    <property type="entry name" value="T4SS-coupling_protein"/>
</dbReference>
<dbReference type="EMBL" id="AP025564">
    <property type="protein sequence ID" value="BDE94839.1"/>
    <property type="molecule type" value="Genomic_DNA"/>
</dbReference>
<feature type="domain" description="TraD/TraG TraM recognition site" evidence="8">
    <location>
        <begin position="802"/>
        <end position="923"/>
    </location>
</feature>
<keyword evidence="7" id="KW-0732">Signal</keyword>
<evidence type="ECO:0000259" key="8">
    <source>
        <dbReference type="Pfam" id="PF12696"/>
    </source>
</evidence>
<name>A0ABN6MB67_9ACTN</name>
<dbReference type="Proteomes" id="UP001320544">
    <property type="component" value="Chromosome"/>
</dbReference>
<keyword evidence="5" id="KW-0472">Membrane</keyword>
<dbReference type="PANTHER" id="PTHR37937">
    <property type="entry name" value="CONJUGATIVE TRANSFER: DNA TRANSPORT"/>
    <property type="match status" value="1"/>
</dbReference>
<reference evidence="9 10" key="1">
    <citation type="submission" date="2022-01" db="EMBL/GenBank/DDBJ databases">
        <title>Novel bile acid biosynthetic pathways are enriched in the microbiome of centenarians.</title>
        <authorList>
            <person name="Sato Y."/>
            <person name="Atarashi K."/>
            <person name="Plichta R.D."/>
            <person name="Arai Y."/>
            <person name="Sasajima S."/>
            <person name="Kearney M.S."/>
            <person name="Suda W."/>
            <person name="Takeshita K."/>
            <person name="Sasaki T."/>
            <person name="Okamoto S."/>
            <person name="Skelly N.A."/>
            <person name="Okamura Y."/>
            <person name="Vlamakis H."/>
            <person name="Li Y."/>
            <person name="Tanoue T."/>
            <person name="Takei H."/>
            <person name="Nittono H."/>
            <person name="Narushima S."/>
            <person name="Irie J."/>
            <person name="Itoh H."/>
            <person name="Moriya K."/>
            <person name="Sugiura Y."/>
            <person name="Suematsu M."/>
            <person name="Moritoki N."/>
            <person name="Shibata S."/>
            <person name="Littman R.D."/>
            <person name="Fischbach A.M."/>
            <person name="Uwamino Y."/>
            <person name="Inoue T."/>
            <person name="Honda A."/>
            <person name="Hattori M."/>
            <person name="Murai T."/>
            <person name="Xavier J.R."/>
            <person name="Hirose N."/>
            <person name="Honda K."/>
        </authorList>
    </citation>
    <scope>NUCLEOTIDE SEQUENCE [LARGE SCALE GENOMIC DNA]</scope>
    <source>
        <strain evidence="9 10">CE91-St30</strain>
    </source>
</reference>
<keyword evidence="2" id="KW-1003">Cell membrane</keyword>
<comment type="subcellular location">
    <subcellularLocation>
        <location evidence="1">Cell membrane</location>
        <topology evidence="1">Multi-pass membrane protein</topology>
    </subcellularLocation>
</comment>
<evidence type="ECO:0000256" key="4">
    <source>
        <dbReference type="ARBA" id="ARBA00022989"/>
    </source>
</evidence>
<keyword evidence="3" id="KW-0812">Transmembrane</keyword>
<evidence type="ECO:0000313" key="10">
    <source>
        <dbReference type="Proteomes" id="UP001320544"/>
    </source>
</evidence>
<dbReference type="SUPFAM" id="SSF52540">
    <property type="entry name" value="P-loop containing nucleoside triphosphate hydrolases"/>
    <property type="match status" value="1"/>
</dbReference>
<keyword evidence="10" id="KW-1185">Reference proteome</keyword>
<organism evidence="9 10">
    <name type="scientific">Raoultibacter timonensis</name>
    <dbReference type="NCBI Taxonomy" id="1907662"/>
    <lineage>
        <taxon>Bacteria</taxon>
        <taxon>Bacillati</taxon>
        <taxon>Actinomycetota</taxon>
        <taxon>Coriobacteriia</taxon>
        <taxon>Eggerthellales</taxon>
        <taxon>Eggerthellaceae</taxon>
        <taxon>Raoultibacter</taxon>
    </lineage>
</organism>
<keyword evidence="4" id="KW-1133">Transmembrane helix</keyword>
<feature type="chain" id="PRO_5045514308" description="TraD/TraG TraM recognition site domain-containing protein" evidence="7">
    <location>
        <begin position="32"/>
        <end position="1002"/>
    </location>
</feature>
<dbReference type="InterPro" id="IPR032689">
    <property type="entry name" value="TraG-D_C"/>
</dbReference>
<evidence type="ECO:0000313" key="9">
    <source>
        <dbReference type="EMBL" id="BDE94839.1"/>
    </source>
</evidence>